<accession>A0ABR9DQR4</accession>
<dbReference type="NCBIfam" id="NF041770">
    <property type="entry name" value="CFI_box_CTERM"/>
    <property type="match status" value="1"/>
</dbReference>
<keyword evidence="4" id="KW-1185">Reference proteome</keyword>
<feature type="region of interest" description="Disordered" evidence="1">
    <location>
        <begin position="206"/>
        <end position="235"/>
    </location>
</feature>
<dbReference type="EMBL" id="JACZDF010000003">
    <property type="protein sequence ID" value="MBD9699451.1"/>
    <property type="molecule type" value="Genomic_DNA"/>
</dbReference>
<feature type="region of interest" description="Disordered" evidence="1">
    <location>
        <begin position="843"/>
        <end position="874"/>
    </location>
</feature>
<dbReference type="Gene3D" id="3.40.50.1010">
    <property type="entry name" value="5'-nuclease"/>
    <property type="match status" value="1"/>
</dbReference>
<dbReference type="Gene3D" id="1.10.510.10">
    <property type="entry name" value="Transferase(Phosphotransferase) domain 1"/>
    <property type="match status" value="1"/>
</dbReference>
<dbReference type="PROSITE" id="PS00028">
    <property type="entry name" value="ZINC_FINGER_C2H2_1"/>
    <property type="match status" value="1"/>
</dbReference>
<comment type="caution">
    <text evidence="3">The sequence shown here is derived from an EMBL/GenBank/DDBJ whole genome shotgun (WGS) entry which is preliminary data.</text>
</comment>
<feature type="domain" description="Protein kinase" evidence="2">
    <location>
        <begin position="268"/>
        <end position="548"/>
    </location>
</feature>
<sequence length="874" mass="97343">MFIDTNVFMDTDPRHKDHLKSLFERIAPQIESGGSPVVVPTKVIDELSKFAKKDPSTTPAAQAAAFEKAKNALTFLRSAEAHGLVRTSLGDIGNPYADDLFVHLFEVYSSTYAMFLLTNDVTLQLRINLMALQLNRSIAAGYLIPGGHVEVPSLETIARRASAKLRRLRQRQATPQARASDTLEIESLETTLEDLFQEVPLLASLDAGTSTGARPNPPSDDTGDGRSRRQPFSTTAKFAGPDEIITVTVVPSAGDDILVDSPQGIVQMQLATKLGEGGEGAVYSASDSHVIKIFDEHHITKHREAKIRLLSARNFDEPGICFPEAIVRNTYGEFVGYLMPRAQGSEFSKVIFQPRRLRRTFPDWTKADLVDVAISFLEKVSYLHSHNILLGDINPKNVLVDDEKNVTIIDADSWQVEGFPCPVGVEMYSPPEVIGKRFPEFLRTAEDERFAVATMLFMILITGLFPYARSGSDGDVSKLIREGNFALQFKDRSNKDQPAGKWKYMWSHVQVDVKSLFWNTFHRDGTRYSSRPTDAEWLKAFRNYRRFLRSSENFDPMSNDIYPTRFKAMSPATPLYECESCRCSMAGIWREETKTFSTPRLCVDCRPALVACQGCQRSMAPDKLSNGKCRNCSLPTCTDCGRRFRPQAPGIAVCGGCITSACRECGSRHKKASMKFGRCPTCHDKDVAARARRMELDRNRLCTRCGKPFITFGNVEWHLSNHKAVPTTHKMKSGVYPADCVPIPRSTTSASAHEGVAPDTKSSGCFVATAAFGTYDCPEVWVLRRWRDTVLLTSPAGRRFVASYYATSPHLVRLVGGRSWFTTPTRWLLRRFANQLNRSGLASTPYDDPPAAVHPIHTSSGGAYRQRTSTKGTH</sequence>
<gene>
    <name evidence="3" type="ORF">IGS67_08105</name>
</gene>
<dbReference type="InterPro" id="IPR000719">
    <property type="entry name" value="Prot_kinase_dom"/>
</dbReference>
<dbReference type="Pfam" id="PF00069">
    <property type="entry name" value="Pkinase"/>
    <property type="match status" value="1"/>
</dbReference>
<dbReference type="InterPro" id="IPR013087">
    <property type="entry name" value="Znf_C2H2_type"/>
</dbReference>
<feature type="compositionally biased region" description="Polar residues" evidence="1">
    <location>
        <begin position="857"/>
        <end position="874"/>
    </location>
</feature>
<name>A0ABR9DQR4_9MICO</name>
<reference evidence="3 4" key="1">
    <citation type="submission" date="2020-09" db="EMBL/GenBank/DDBJ databases">
        <title>Flavimobilis rhizosphaerae sp. nov., isolated from rhizosphere soil of Spartina alterniflora.</title>
        <authorList>
            <person name="Hanqin C."/>
        </authorList>
    </citation>
    <scope>NUCLEOTIDE SEQUENCE [LARGE SCALE GENOMIC DNA]</scope>
    <source>
        <strain evidence="3 4">GY 10621</strain>
    </source>
</reference>
<dbReference type="SMART" id="SM00220">
    <property type="entry name" value="S_TKc"/>
    <property type="match status" value="1"/>
</dbReference>
<dbReference type="RefSeq" id="WP_192279476.1">
    <property type="nucleotide sequence ID" value="NZ_JACZDF010000003.1"/>
</dbReference>
<dbReference type="Proteomes" id="UP000642107">
    <property type="component" value="Unassembled WGS sequence"/>
</dbReference>
<evidence type="ECO:0000313" key="3">
    <source>
        <dbReference type="EMBL" id="MBD9699451.1"/>
    </source>
</evidence>
<dbReference type="SUPFAM" id="SSF56112">
    <property type="entry name" value="Protein kinase-like (PK-like)"/>
    <property type="match status" value="1"/>
</dbReference>
<evidence type="ECO:0000313" key="4">
    <source>
        <dbReference type="Proteomes" id="UP000642107"/>
    </source>
</evidence>
<dbReference type="InterPro" id="IPR011009">
    <property type="entry name" value="Kinase-like_dom_sf"/>
</dbReference>
<evidence type="ECO:0000256" key="1">
    <source>
        <dbReference type="SAM" id="MobiDB-lite"/>
    </source>
</evidence>
<protein>
    <recommendedName>
        <fullName evidence="2">Protein kinase domain-containing protein</fullName>
    </recommendedName>
</protein>
<evidence type="ECO:0000259" key="2">
    <source>
        <dbReference type="PROSITE" id="PS50011"/>
    </source>
</evidence>
<dbReference type="InterPro" id="IPR049886">
    <property type="entry name" value="CFI_box_CTERM_dom"/>
</dbReference>
<dbReference type="PROSITE" id="PS50011">
    <property type="entry name" value="PROTEIN_KINASE_DOM"/>
    <property type="match status" value="1"/>
</dbReference>
<organism evidence="3 4">
    <name type="scientific">Flavimobilis rhizosphaerae</name>
    <dbReference type="NCBI Taxonomy" id="2775421"/>
    <lineage>
        <taxon>Bacteria</taxon>
        <taxon>Bacillati</taxon>
        <taxon>Actinomycetota</taxon>
        <taxon>Actinomycetes</taxon>
        <taxon>Micrococcales</taxon>
        <taxon>Jonesiaceae</taxon>
        <taxon>Flavimobilis</taxon>
    </lineage>
</organism>
<proteinExistence type="predicted"/>